<evidence type="ECO:0000256" key="2">
    <source>
        <dbReference type="ARBA" id="ARBA00022448"/>
    </source>
</evidence>
<dbReference type="EMBL" id="SPMZ01000011">
    <property type="protein sequence ID" value="NMQ18409.1"/>
    <property type="molecule type" value="Genomic_DNA"/>
</dbReference>
<dbReference type="Pfam" id="PF00528">
    <property type="entry name" value="BPD_transp_1"/>
    <property type="match status" value="1"/>
</dbReference>
<reference evidence="9 10" key="1">
    <citation type="submission" date="2019-03" db="EMBL/GenBank/DDBJ databases">
        <title>Metabolic reconstructions from genomes of highly enriched 'Candidatus Accumulibacter' and 'Candidatus Competibacter' bioreactor populations.</title>
        <authorList>
            <person name="Annavajhala M.K."/>
            <person name="Welles L."/>
            <person name="Abbas B."/>
            <person name="Sorokin D."/>
            <person name="Park H."/>
            <person name="Van Loosdrecht M."/>
            <person name="Chandran K."/>
        </authorList>
    </citation>
    <scope>NUCLEOTIDE SEQUENCE [LARGE SCALE GENOMIC DNA]</scope>
    <source>
        <strain evidence="9 10">SBR_G</strain>
    </source>
</reference>
<evidence type="ECO:0000313" key="9">
    <source>
        <dbReference type="EMBL" id="NMQ18409.1"/>
    </source>
</evidence>
<keyword evidence="6 7" id="KW-0472">Membrane</keyword>
<accession>A0ABX1TIK0</accession>
<feature type="transmembrane region" description="Helical" evidence="7">
    <location>
        <begin position="109"/>
        <end position="129"/>
    </location>
</feature>
<keyword evidence="2 7" id="KW-0813">Transport</keyword>
<evidence type="ECO:0000313" key="10">
    <source>
        <dbReference type="Proteomes" id="UP000760480"/>
    </source>
</evidence>
<sequence length="277" mass="30906">MNRLLHRILPALLVYGLLMLGTMLALAPLLWMLAASLMPPGEATGYPPRFWPSTVTFEHYAALFTRLDLGRYLLNSTLLAGAVTAISLFVNSMAGYAFAKFRFRYRDRLFRILLAAMVIPAQVAMLPLFLLLKQFSLINTYWGVIIPGMANIFGIFLIRQYLLAIPDSLLDAARMDGAGEFRIYWALVLPLCRPILVTLAIFTFMGAWNDFMWPLIVLTDSSMYTLPVALANLLGEHVQDTELMMAGSVLTVLPVLLLFVALQKYYIAGIMLGGMKG</sequence>
<dbReference type="InterPro" id="IPR000515">
    <property type="entry name" value="MetI-like"/>
</dbReference>
<comment type="similarity">
    <text evidence="7">Belongs to the binding-protein-dependent transport system permease family.</text>
</comment>
<evidence type="ECO:0000256" key="6">
    <source>
        <dbReference type="ARBA" id="ARBA00023136"/>
    </source>
</evidence>
<gene>
    <name evidence="9" type="ORF">E4P82_03850</name>
</gene>
<keyword evidence="3" id="KW-1003">Cell membrane</keyword>
<feature type="transmembrane region" description="Helical" evidence="7">
    <location>
        <begin position="243"/>
        <end position="267"/>
    </location>
</feature>
<keyword evidence="10" id="KW-1185">Reference proteome</keyword>
<name>A0ABX1TIK0_9GAMM</name>
<dbReference type="PANTHER" id="PTHR43744">
    <property type="entry name" value="ABC TRANSPORTER PERMEASE PROTEIN MG189-RELATED-RELATED"/>
    <property type="match status" value="1"/>
</dbReference>
<dbReference type="SUPFAM" id="SSF161098">
    <property type="entry name" value="MetI-like"/>
    <property type="match status" value="1"/>
</dbReference>
<proteinExistence type="inferred from homology"/>
<comment type="caution">
    <text evidence="9">The sequence shown here is derived from an EMBL/GenBank/DDBJ whole genome shotgun (WGS) entry which is preliminary data.</text>
</comment>
<evidence type="ECO:0000259" key="8">
    <source>
        <dbReference type="PROSITE" id="PS50928"/>
    </source>
</evidence>
<feature type="transmembrane region" description="Helical" evidence="7">
    <location>
        <begin position="183"/>
        <end position="205"/>
    </location>
</feature>
<evidence type="ECO:0000256" key="4">
    <source>
        <dbReference type="ARBA" id="ARBA00022692"/>
    </source>
</evidence>
<feature type="domain" description="ABC transmembrane type-1" evidence="8">
    <location>
        <begin position="73"/>
        <end position="262"/>
    </location>
</feature>
<dbReference type="InterPro" id="IPR035906">
    <property type="entry name" value="MetI-like_sf"/>
</dbReference>
<feature type="transmembrane region" description="Helical" evidence="7">
    <location>
        <begin position="141"/>
        <end position="162"/>
    </location>
</feature>
<dbReference type="PROSITE" id="PS50928">
    <property type="entry name" value="ABC_TM1"/>
    <property type="match status" value="1"/>
</dbReference>
<evidence type="ECO:0000256" key="3">
    <source>
        <dbReference type="ARBA" id="ARBA00022475"/>
    </source>
</evidence>
<keyword evidence="4 7" id="KW-0812">Transmembrane</keyword>
<evidence type="ECO:0000256" key="7">
    <source>
        <dbReference type="RuleBase" id="RU363032"/>
    </source>
</evidence>
<keyword evidence="5 7" id="KW-1133">Transmembrane helix</keyword>
<organism evidence="9 10">
    <name type="scientific">Candidatus Competibacter phosphatis</name>
    <dbReference type="NCBI Taxonomy" id="221280"/>
    <lineage>
        <taxon>Bacteria</taxon>
        <taxon>Pseudomonadati</taxon>
        <taxon>Pseudomonadota</taxon>
        <taxon>Gammaproteobacteria</taxon>
        <taxon>Candidatus Competibacteraceae</taxon>
        <taxon>Candidatus Competibacter</taxon>
    </lineage>
</organism>
<dbReference type="RefSeq" id="WP_169247659.1">
    <property type="nucleotide sequence ID" value="NZ_SPMZ01000011.1"/>
</dbReference>
<dbReference type="PANTHER" id="PTHR43744:SF12">
    <property type="entry name" value="ABC TRANSPORTER PERMEASE PROTEIN MG189-RELATED"/>
    <property type="match status" value="1"/>
</dbReference>
<dbReference type="Gene3D" id="1.10.3720.10">
    <property type="entry name" value="MetI-like"/>
    <property type="match status" value="1"/>
</dbReference>
<feature type="transmembrane region" description="Helical" evidence="7">
    <location>
        <begin position="12"/>
        <end position="34"/>
    </location>
</feature>
<comment type="subcellular location">
    <subcellularLocation>
        <location evidence="1 7">Cell membrane</location>
        <topology evidence="1 7">Multi-pass membrane protein</topology>
    </subcellularLocation>
</comment>
<dbReference type="Proteomes" id="UP000760480">
    <property type="component" value="Unassembled WGS sequence"/>
</dbReference>
<feature type="transmembrane region" description="Helical" evidence="7">
    <location>
        <begin position="72"/>
        <end position="97"/>
    </location>
</feature>
<evidence type="ECO:0000256" key="5">
    <source>
        <dbReference type="ARBA" id="ARBA00022989"/>
    </source>
</evidence>
<dbReference type="CDD" id="cd06261">
    <property type="entry name" value="TM_PBP2"/>
    <property type="match status" value="1"/>
</dbReference>
<evidence type="ECO:0000256" key="1">
    <source>
        <dbReference type="ARBA" id="ARBA00004651"/>
    </source>
</evidence>
<protein>
    <submittedName>
        <fullName evidence="9">Carbohydrate ABC transporter permease</fullName>
    </submittedName>
</protein>